<comment type="caution">
    <text evidence="1">The sequence shown here is derived from an EMBL/GenBank/DDBJ whole genome shotgun (WGS) entry which is preliminary data.</text>
</comment>
<keyword evidence="2" id="KW-1185">Reference proteome</keyword>
<proteinExistence type="predicted"/>
<dbReference type="EMBL" id="LWDX02046492">
    <property type="protein sequence ID" value="OEL22017.1"/>
    <property type="molecule type" value="Genomic_DNA"/>
</dbReference>
<protein>
    <submittedName>
        <fullName evidence="1">Uncharacterized protein</fullName>
    </submittedName>
</protein>
<organism evidence="1 2">
    <name type="scientific">Dichanthelium oligosanthes</name>
    <dbReference type="NCBI Taxonomy" id="888268"/>
    <lineage>
        <taxon>Eukaryota</taxon>
        <taxon>Viridiplantae</taxon>
        <taxon>Streptophyta</taxon>
        <taxon>Embryophyta</taxon>
        <taxon>Tracheophyta</taxon>
        <taxon>Spermatophyta</taxon>
        <taxon>Magnoliopsida</taxon>
        <taxon>Liliopsida</taxon>
        <taxon>Poales</taxon>
        <taxon>Poaceae</taxon>
        <taxon>PACMAD clade</taxon>
        <taxon>Panicoideae</taxon>
        <taxon>Panicodae</taxon>
        <taxon>Paniceae</taxon>
        <taxon>Dichantheliinae</taxon>
        <taxon>Dichanthelium</taxon>
    </lineage>
</organism>
<sequence length="146" mass="15838">MPCAPTATSWCSGSTGAHGDVMVFQLDGHGGWEAAASVSITEILQRPWPPYSAYELTESDDDDAEVGNRAEQERTGAIAAVAANRFQMPGDDVRLLPFQGAEVVLLAGGRRVVAFDAVTSWSHRTIRRPHRNLLSGFSVARIRSRE</sequence>
<dbReference type="Proteomes" id="UP000095767">
    <property type="component" value="Unassembled WGS sequence"/>
</dbReference>
<name>A0A1E5VAC4_9POAL</name>
<gene>
    <name evidence="1" type="ORF">BAE44_0016963</name>
</gene>
<evidence type="ECO:0000313" key="1">
    <source>
        <dbReference type="EMBL" id="OEL22017.1"/>
    </source>
</evidence>
<dbReference type="AlphaFoldDB" id="A0A1E5VAC4"/>
<accession>A0A1E5VAC4</accession>
<dbReference type="OrthoDB" id="1916346at2759"/>
<evidence type="ECO:0000313" key="2">
    <source>
        <dbReference type="Proteomes" id="UP000095767"/>
    </source>
</evidence>
<dbReference type="STRING" id="888268.A0A1E5VAC4"/>
<reference evidence="1 2" key="1">
    <citation type="submission" date="2016-09" db="EMBL/GenBank/DDBJ databases">
        <title>The draft genome of Dichanthelium oligosanthes: A C3 panicoid grass species.</title>
        <authorList>
            <person name="Studer A.J."/>
            <person name="Schnable J.C."/>
            <person name="Brutnell T.P."/>
        </authorList>
    </citation>
    <scope>NUCLEOTIDE SEQUENCE [LARGE SCALE GENOMIC DNA]</scope>
    <source>
        <strain evidence="2">cv. Kellogg 1175</strain>
        <tissue evidence="1">Leaf</tissue>
    </source>
</reference>